<organism evidence="2">
    <name type="scientific">Salmonella enterica</name>
    <name type="common">Salmonella choleraesuis</name>
    <dbReference type="NCBI Taxonomy" id="28901"/>
    <lineage>
        <taxon>Bacteria</taxon>
        <taxon>Pseudomonadati</taxon>
        <taxon>Pseudomonadota</taxon>
        <taxon>Gammaproteobacteria</taxon>
        <taxon>Enterobacterales</taxon>
        <taxon>Enterobacteriaceae</taxon>
        <taxon>Salmonella</taxon>
    </lineage>
</organism>
<dbReference type="EMBL" id="AAGZJS010000056">
    <property type="protein sequence ID" value="EBT6292572.1"/>
    <property type="molecule type" value="Genomic_DNA"/>
</dbReference>
<name>A0A5V2QVF3_SALER</name>
<dbReference type="EMBL" id="AAGIGS010000047">
    <property type="protein sequence ID" value="EBO3624978.1"/>
    <property type="molecule type" value="Genomic_DNA"/>
</dbReference>
<sequence>MIRLDGTTCLQLWNSAGQLTRLQGDPLQMASWLQACHDAGFHRGIPGMVTKGRWLFYPQQKACSVTAPRFFMLSCITRPEQQKTKAG</sequence>
<evidence type="ECO:0000313" key="1">
    <source>
        <dbReference type="EMBL" id="EBO3624978.1"/>
    </source>
</evidence>
<comment type="caution">
    <text evidence="2">The sequence shown here is derived from an EMBL/GenBank/DDBJ whole genome shotgun (WGS) entry which is preliminary data.</text>
</comment>
<accession>A0A5V2QVF3</accession>
<protein>
    <submittedName>
        <fullName evidence="2">Uncharacterized protein</fullName>
    </submittedName>
</protein>
<evidence type="ECO:0000313" key="2">
    <source>
        <dbReference type="EMBL" id="EBT6292572.1"/>
    </source>
</evidence>
<proteinExistence type="predicted"/>
<gene>
    <name evidence="1" type="ORF">B6N72_26080</name>
    <name evidence="2" type="ORF">CNP70_24455</name>
</gene>
<dbReference type="AlphaFoldDB" id="A0A5V2QVF3"/>
<reference evidence="2" key="1">
    <citation type="submission" date="2018-07" db="EMBL/GenBank/DDBJ databases">
        <authorList>
            <consortium name="PulseNet: The National Subtyping Network for Foodborne Disease Surveillance"/>
            <person name="Tarr C.L."/>
            <person name="Trees E."/>
            <person name="Katz L.S."/>
            <person name="Carleton-Romer H.A."/>
            <person name="Stroika S."/>
            <person name="Kucerova Z."/>
            <person name="Roache K.F."/>
            <person name="Sabol A.L."/>
            <person name="Besser J."/>
            <person name="Gerner-Smidt P."/>
        </authorList>
    </citation>
    <scope>NUCLEOTIDE SEQUENCE</scope>
    <source>
        <strain evidence="1">PNUSAS009482</strain>
        <strain evidence="2">PNUSAS023047</strain>
    </source>
</reference>